<feature type="region of interest" description="Disordered" evidence="1">
    <location>
        <begin position="97"/>
        <end position="132"/>
    </location>
</feature>
<dbReference type="RefSeq" id="XP_029217779.1">
    <property type="nucleotide sequence ID" value="XM_029366348.1"/>
</dbReference>
<feature type="region of interest" description="Disordered" evidence="1">
    <location>
        <begin position="148"/>
        <end position="238"/>
    </location>
</feature>
<name>A0A2A9MEG1_BESBE</name>
<dbReference type="AlphaFoldDB" id="A0A2A9MEG1"/>
<comment type="caution">
    <text evidence="2">The sequence shown here is derived from an EMBL/GenBank/DDBJ whole genome shotgun (WGS) entry which is preliminary data.</text>
</comment>
<feature type="compositionally biased region" description="Basic and acidic residues" evidence="1">
    <location>
        <begin position="116"/>
        <end position="132"/>
    </location>
</feature>
<reference evidence="2 3" key="1">
    <citation type="submission" date="2017-09" db="EMBL/GenBank/DDBJ databases">
        <title>Genome sequencing of Besnoitia besnoiti strain Bb-Ger1.</title>
        <authorList>
            <person name="Schares G."/>
            <person name="Venepally P."/>
            <person name="Lorenzi H.A."/>
        </authorList>
    </citation>
    <scope>NUCLEOTIDE SEQUENCE [LARGE SCALE GENOMIC DNA]</scope>
    <source>
        <strain evidence="2 3">Bb-Ger1</strain>
    </source>
</reference>
<accession>A0A2A9MEG1</accession>
<evidence type="ECO:0000256" key="1">
    <source>
        <dbReference type="SAM" id="MobiDB-lite"/>
    </source>
</evidence>
<dbReference type="EMBL" id="NWUJ01000008">
    <property type="protein sequence ID" value="PFH33770.1"/>
    <property type="molecule type" value="Genomic_DNA"/>
</dbReference>
<sequence>MPLADHVSTAAAQETQRSSVPHEARRRELKEARRGPRRLRRIRRLGIRRRRRAWHGRPRRACCARGRHLHTGFSLRFLWLHQGGGRRAPTARASLLSRRQREELSGAESARAELTGAERRGEERGGQTAKVREKETLRAAWHTCEWERKERNESTREDRQRRQKKRKTREARNAQRDEAARQSKRRSSKRATTGYGHGFWQLEETIKKHIREGERRTQGETRSARETTKKGGREGARA</sequence>
<dbReference type="Proteomes" id="UP000224006">
    <property type="component" value="Chromosome VII"/>
</dbReference>
<feature type="compositionally biased region" description="Polar residues" evidence="1">
    <location>
        <begin position="10"/>
        <end position="19"/>
    </location>
</feature>
<feature type="compositionally biased region" description="Basic and acidic residues" evidence="1">
    <location>
        <begin position="20"/>
        <end position="34"/>
    </location>
</feature>
<protein>
    <submittedName>
        <fullName evidence="2">Uncharacterized protein</fullName>
    </submittedName>
</protein>
<feature type="compositionally biased region" description="Basic and acidic residues" evidence="1">
    <location>
        <begin position="204"/>
        <end position="238"/>
    </location>
</feature>
<organism evidence="2 3">
    <name type="scientific">Besnoitia besnoiti</name>
    <name type="common">Apicomplexan protozoan</name>
    <dbReference type="NCBI Taxonomy" id="94643"/>
    <lineage>
        <taxon>Eukaryota</taxon>
        <taxon>Sar</taxon>
        <taxon>Alveolata</taxon>
        <taxon>Apicomplexa</taxon>
        <taxon>Conoidasida</taxon>
        <taxon>Coccidia</taxon>
        <taxon>Eucoccidiorida</taxon>
        <taxon>Eimeriorina</taxon>
        <taxon>Sarcocystidae</taxon>
        <taxon>Besnoitia</taxon>
    </lineage>
</organism>
<gene>
    <name evidence="2" type="ORF">BESB_079860</name>
</gene>
<proteinExistence type="predicted"/>
<keyword evidence="3" id="KW-1185">Reference proteome</keyword>
<dbReference type="KEGG" id="bbes:BESB_079860"/>
<feature type="compositionally biased region" description="Basic and acidic residues" evidence="1">
    <location>
        <begin position="148"/>
        <end position="160"/>
    </location>
</feature>
<evidence type="ECO:0000313" key="3">
    <source>
        <dbReference type="Proteomes" id="UP000224006"/>
    </source>
</evidence>
<dbReference type="GeneID" id="40312913"/>
<evidence type="ECO:0000313" key="2">
    <source>
        <dbReference type="EMBL" id="PFH33770.1"/>
    </source>
</evidence>
<feature type="compositionally biased region" description="Basic and acidic residues" evidence="1">
    <location>
        <begin position="170"/>
        <end position="181"/>
    </location>
</feature>
<dbReference type="VEuPathDB" id="ToxoDB:BESB_079860"/>
<feature type="region of interest" description="Disordered" evidence="1">
    <location>
        <begin position="1"/>
        <end position="35"/>
    </location>
</feature>